<comment type="subcellular location">
    <subcellularLocation>
        <location evidence="1">Membrane</location>
        <topology evidence="1">Multi-pass membrane protein</topology>
    </subcellularLocation>
</comment>
<reference evidence="10" key="1">
    <citation type="journal article" date="2021" name="PeerJ">
        <title>Extensive microbial diversity within the chicken gut microbiome revealed by metagenomics and culture.</title>
        <authorList>
            <person name="Gilroy R."/>
            <person name="Ravi A."/>
            <person name="Getino M."/>
            <person name="Pursley I."/>
            <person name="Horton D.L."/>
            <person name="Alikhan N.F."/>
            <person name="Baker D."/>
            <person name="Gharbi K."/>
            <person name="Hall N."/>
            <person name="Watson M."/>
            <person name="Adriaenssens E.M."/>
            <person name="Foster-Nyarko E."/>
            <person name="Jarju S."/>
            <person name="Secka A."/>
            <person name="Antonio M."/>
            <person name="Oren A."/>
            <person name="Chaudhuri R.R."/>
            <person name="La Ragione R."/>
            <person name="Hildebrand F."/>
            <person name="Pallen M.J."/>
        </authorList>
    </citation>
    <scope>NUCLEOTIDE SEQUENCE</scope>
    <source>
        <strain evidence="10">CHK183-1962</strain>
    </source>
</reference>
<evidence type="ECO:0000256" key="4">
    <source>
        <dbReference type="ARBA" id="ARBA00022989"/>
    </source>
</evidence>
<evidence type="ECO:0000256" key="2">
    <source>
        <dbReference type="ARBA" id="ARBA00006704"/>
    </source>
</evidence>
<gene>
    <name evidence="10" type="ORF">H9734_06630</name>
</gene>
<dbReference type="InterPro" id="IPR002379">
    <property type="entry name" value="ATPase_proteolipid_c-like_dom"/>
</dbReference>
<keyword evidence="5 8" id="KW-0472">Membrane</keyword>
<dbReference type="EMBL" id="DXEK01000110">
    <property type="protein sequence ID" value="HIX77252.1"/>
    <property type="molecule type" value="Genomic_DNA"/>
</dbReference>
<evidence type="ECO:0000256" key="8">
    <source>
        <dbReference type="SAM" id="Phobius"/>
    </source>
</evidence>
<dbReference type="GO" id="GO:0045259">
    <property type="term" value="C:proton-transporting ATP synthase complex"/>
    <property type="evidence" value="ECO:0007669"/>
    <property type="project" value="InterPro"/>
</dbReference>
<feature type="transmembrane region" description="Helical" evidence="8">
    <location>
        <begin position="39"/>
        <end position="60"/>
    </location>
</feature>
<evidence type="ECO:0000313" key="11">
    <source>
        <dbReference type="Proteomes" id="UP000886890"/>
    </source>
</evidence>
<keyword evidence="3 8" id="KW-0812">Transmembrane</keyword>
<evidence type="ECO:0000313" key="10">
    <source>
        <dbReference type="EMBL" id="HIX77252.1"/>
    </source>
</evidence>
<dbReference type="InterPro" id="IPR035921">
    <property type="entry name" value="F/V-ATP_Csub_sf"/>
</dbReference>
<feature type="domain" description="V-ATPase proteolipid subunit C-like" evidence="9">
    <location>
        <begin position="81"/>
        <end position="140"/>
    </location>
</feature>
<evidence type="ECO:0000256" key="6">
    <source>
        <dbReference type="ARBA" id="ARBA00032200"/>
    </source>
</evidence>
<name>A0A9D1XD68_9FIRM</name>
<sequence>MNTLVIQVLTAAAMILSIIIPMAVYFSGEKTKKRYKKSLAANVATFFGLMLVVTVVSFAGTTTVSAATDSGAGLATGLGYIGAALVTGLSGIGSGIAVASSASAALGAISEDGSIFGKSMIFVAMAEGIALYGLIISFMILGQL</sequence>
<dbReference type="CDD" id="cd18120">
    <property type="entry name" value="ATP-synt_Vo_Ao_c"/>
    <property type="match status" value="1"/>
</dbReference>
<comment type="similarity">
    <text evidence="2">Belongs to the ATPase C chain family.</text>
</comment>
<feature type="transmembrane region" description="Helical" evidence="8">
    <location>
        <begin position="80"/>
        <end position="109"/>
    </location>
</feature>
<keyword evidence="4 8" id="KW-1133">Transmembrane helix</keyword>
<comment type="caution">
    <text evidence="10">The sequence shown here is derived from an EMBL/GenBank/DDBJ whole genome shotgun (WGS) entry which is preliminary data.</text>
</comment>
<dbReference type="AlphaFoldDB" id="A0A9D1XD68"/>
<evidence type="ECO:0000256" key="7">
    <source>
        <dbReference type="ARBA" id="ARBA00032887"/>
    </source>
</evidence>
<dbReference type="InterPro" id="IPR000454">
    <property type="entry name" value="ATP_synth_F0_csu"/>
</dbReference>
<organism evidence="10 11">
    <name type="scientific">Candidatus Fusicatenibacter merdavium</name>
    <dbReference type="NCBI Taxonomy" id="2838600"/>
    <lineage>
        <taxon>Bacteria</taxon>
        <taxon>Bacillati</taxon>
        <taxon>Bacillota</taxon>
        <taxon>Clostridia</taxon>
        <taxon>Lachnospirales</taxon>
        <taxon>Lachnospiraceae</taxon>
        <taxon>Fusicatenibacter</taxon>
    </lineage>
</organism>
<feature type="transmembrane region" description="Helical" evidence="8">
    <location>
        <begin position="121"/>
        <end position="141"/>
    </location>
</feature>
<dbReference type="Proteomes" id="UP000886890">
    <property type="component" value="Unassembled WGS sequence"/>
</dbReference>
<dbReference type="GO" id="GO:0015986">
    <property type="term" value="P:proton motive force-driven ATP synthesis"/>
    <property type="evidence" value="ECO:0007669"/>
    <property type="project" value="InterPro"/>
</dbReference>
<protein>
    <recommendedName>
        <fullName evidence="6">ATP synthase F(0) sector subunit c</fullName>
    </recommendedName>
    <alternativeName>
        <fullName evidence="7">F-type ATPase subunit c</fullName>
    </alternativeName>
</protein>
<evidence type="ECO:0000256" key="1">
    <source>
        <dbReference type="ARBA" id="ARBA00004141"/>
    </source>
</evidence>
<feature type="transmembrane region" description="Helical" evidence="8">
    <location>
        <begin position="6"/>
        <end position="27"/>
    </location>
</feature>
<reference evidence="10" key="2">
    <citation type="submission" date="2021-04" db="EMBL/GenBank/DDBJ databases">
        <authorList>
            <person name="Gilroy R."/>
        </authorList>
    </citation>
    <scope>NUCLEOTIDE SEQUENCE</scope>
    <source>
        <strain evidence="10">CHK183-1962</strain>
    </source>
</reference>
<dbReference type="GO" id="GO:0033177">
    <property type="term" value="C:proton-transporting two-sector ATPase complex, proton-transporting domain"/>
    <property type="evidence" value="ECO:0007669"/>
    <property type="project" value="InterPro"/>
</dbReference>
<dbReference type="PRINTS" id="PR00124">
    <property type="entry name" value="ATPASEC"/>
</dbReference>
<dbReference type="Gene3D" id="1.20.120.610">
    <property type="entry name" value="lithium bound rotor ring of v- atpase"/>
    <property type="match status" value="1"/>
</dbReference>
<evidence type="ECO:0000256" key="3">
    <source>
        <dbReference type="ARBA" id="ARBA00022692"/>
    </source>
</evidence>
<dbReference type="Pfam" id="PF00137">
    <property type="entry name" value="ATP-synt_C"/>
    <property type="match status" value="1"/>
</dbReference>
<evidence type="ECO:0000259" key="9">
    <source>
        <dbReference type="Pfam" id="PF00137"/>
    </source>
</evidence>
<dbReference type="SUPFAM" id="SSF81333">
    <property type="entry name" value="F1F0 ATP synthase subunit C"/>
    <property type="match status" value="1"/>
</dbReference>
<accession>A0A9D1XD68</accession>
<evidence type="ECO:0000256" key="5">
    <source>
        <dbReference type="ARBA" id="ARBA00023136"/>
    </source>
</evidence>
<dbReference type="GO" id="GO:0015078">
    <property type="term" value="F:proton transmembrane transporter activity"/>
    <property type="evidence" value="ECO:0007669"/>
    <property type="project" value="InterPro"/>
</dbReference>
<proteinExistence type="inferred from homology"/>